<keyword evidence="6" id="KW-0967">Endosome</keyword>
<evidence type="ECO:0000256" key="2">
    <source>
        <dbReference type="ARBA" id="ARBA00004236"/>
    </source>
</evidence>
<comment type="subcellular location">
    <subcellularLocation>
        <location evidence="2">Cell membrane</location>
    </subcellularLocation>
    <subcellularLocation>
        <location evidence="1">Early endosome membrane</location>
    </subcellularLocation>
</comment>
<feature type="compositionally biased region" description="Basic residues" evidence="9">
    <location>
        <begin position="945"/>
        <end position="963"/>
    </location>
</feature>
<dbReference type="Proteomes" id="UP000008227">
    <property type="component" value="Chromosome 14"/>
</dbReference>
<keyword evidence="4" id="KW-1003">Cell membrane</keyword>
<feature type="compositionally biased region" description="Basic and acidic residues" evidence="9">
    <location>
        <begin position="178"/>
        <end position="187"/>
    </location>
</feature>
<feature type="compositionally biased region" description="Basic and acidic residues" evidence="9">
    <location>
        <begin position="51"/>
        <end position="69"/>
    </location>
</feature>
<feature type="compositionally biased region" description="Low complexity" evidence="9">
    <location>
        <begin position="145"/>
        <end position="158"/>
    </location>
</feature>
<feature type="compositionally biased region" description="Polar residues" evidence="9">
    <location>
        <begin position="1217"/>
        <end position="1233"/>
    </location>
</feature>
<feature type="compositionally biased region" description="Basic and acidic residues" evidence="9">
    <location>
        <begin position="542"/>
        <end position="551"/>
    </location>
</feature>
<dbReference type="Pfam" id="PF15255">
    <property type="entry name" value="CAP-ZIP_m"/>
    <property type="match status" value="1"/>
</dbReference>
<evidence type="ECO:0000313" key="11">
    <source>
        <dbReference type="Ensembl" id="ENSSSCP00000069971.1"/>
    </source>
</evidence>
<keyword evidence="3" id="KW-0813">Transport</keyword>
<protein>
    <recommendedName>
        <fullName evidence="10">FAM21/CAPZIP domain-containing protein</fullName>
    </recommendedName>
</protein>
<reference evidence="11" key="3">
    <citation type="submission" date="2025-08" db="UniProtKB">
        <authorList>
            <consortium name="Ensembl"/>
        </authorList>
    </citation>
    <scope>IDENTIFICATION</scope>
</reference>
<dbReference type="PANTHER" id="PTHR21669">
    <property type="entry name" value="CAPZ-INTERACTING PROTEIN AND RELATED PROTEINS"/>
    <property type="match status" value="1"/>
</dbReference>
<reference evidence="11" key="4">
    <citation type="submission" date="2025-09" db="UniProtKB">
        <authorList>
            <consortium name="Ensembl"/>
        </authorList>
    </citation>
    <scope>IDENTIFICATION</scope>
</reference>
<feature type="domain" description="FAM21/CAPZIP" evidence="10">
    <location>
        <begin position="875"/>
        <end position="994"/>
    </location>
</feature>
<evidence type="ECO:0000256" key="3">
    <source>
        <dbReference type="ARBA" id="ARBA00022448"/>
    </source>
</evidence>
<dbReference type="Ensembl" id="ENSSSCT00000066824.1">
    <property type="protein sequence ID" value="ENSSSCP00000069971.1"/>
    <property type="gene ID" value="ENSSSCG00000010401.5"/>
</dbReference>
<keyword evidence="7" id="KW-0472">Membrane</keyword>
<dbReference type="ExpressionAtlas" id="A0A5G2QYI1">
    <property type="expression patterns" value="baseline and differential"/>
</dbReference>
<comment type="similarity">
    <text evidence="8">Belongs to the FAM21 family.</text>
</comment>
<reference evidence="12" key="1">
    <citation type="submission" date="2009-11" db="EMBL/GenBank/DDBJ databases">
        <authorList>
            <consortium name="Porcine genome sequencing project"/>
        </authorList>
    </citation>
    <scope>NUCLEOTIDE SEQUENCE [LARGE SCALE GENOMIC DNA]</scope>
    <source>
        <strain evidence="12">Duroc</strain>
    </source>
</reference>
<evidence type="ECO:0000256" key="8">
    <source>
        <dbReference type="ARBA" id="ARBA00038327"/>
    </source>
</evidence>
<keyword evidence="5" id="KW-0597">Phosphoprotein</keyword>
<feature type="compositionally biased region" description="Basic and acidic residues" evidence="9">
    <location>
        <begin position="685"/>
        <end position="706"/>
    </location>
</feature>
<evidence type="ECO:0007829" key="13">
    <source>
        <dbReference type="PeptideAtlas" id="A0A5G2QYI1"/>
    </source>
</evidence>
<feature type="region of interest" description="Disordered" evidence="9">
    <location>
        <begin position="897"/>
        <end position="1147"/>
    </location>
</feature>
<feature type="region of interest" description="Disordered" evidence="9">
    <location>
        <begin position="438"/>
        <end position="601"/>
    </location>
</feature>
<sequence>MNQTTPDQERAPASEPVWERPWSVEEIRRSSQSWSLAADAGRVYDEEVEEPVLKAETEKAEQEKTREQKEVDLIPKVQEAVNYGLQVLDSAFEQLDIKAGNSDSEEDDANERVELILEPKDLYIDRPLPYLIGSKLFMEQEDVGLGELSSEEGSVGSDRGSIADSEEENEEEESDEDFANHSDHDQNQHTAQMSDEEEDDDGCDIFADSEKEEEDIEDLEENSRPKRSRPTSFADELAARIKGDATNRMEEEQTTLSPGETKPRKTSKEKKERKTPSDDDEDNLFAPPKLTDEDFSPFGSRGGLFSGGKGLFDDEDEESDLFTEAPQDREARAPVNEASSSSKPGKKIPAGAVSVFLGDTDLFGTASAPSLKEPPKPEQPTPGKSSYLPASSGLFDDDDDDDFFAASHSKPSKTDKVKSTANIFDDEEGDLFKEKVAALPEATVNKTDENKARAEKKVTLPSSKNLKLSSETKTHKGLFSDEEDSEDLFSSQSVNKSKDASPLPSKLPTSVSLFDDEDEEDNLFGATTAKKQTSSLLTQSQEKAKPSEPSKKKASALLFSSDEEWNTTVSQTNSATDKSKGELRDSVAPQNQEVKTVKKTSLFEEEDEDDLFAIAKNSQKKTQRVSLLFEDDGDSGSSLFGSPPPSVPAATKKKETVSEVPPLLFSDEEEKEAQLGVKPVAKNVESTKKSSEVERTHVVEESEKEGPLNVSTQEAAKHSDLFSSSPLDKGTKSRTKTVLSLFDEEEDKTEEQNSFQAPKKEVGKSPDPDSRPKSTGVFQDEELLFSHKLQKDNDPDVDLFSGTKKTKLLEPSGGSLFGDDEEDDLFSSAKSHPLVPEKKKVVKKDHSVSSVKNQKHPEPSQGIKEKGMWKSETSQANLAINPAALLPAAASQTSGMKPVLPELGVPSSEPGRIQSLESMPTLPGSGEAGVSFDLPAQADTLHSANKSRVKVRGKRRPQTRAARRLAAQESGEAEDMSIPRGFITQLAAGAISPGGRQPQPGAAGREGSSEEALAAAAPTWASGPVPGVDRSPFAKPLGQPREDDLFDSGDIFSKGVTSQSTGRRKAKAKAADSPAPAGGSKERSPMFPALSEAGSDDDLFQSVKPKPTKKANPFPLLEDEDDLFTDQKGKKNESKSNGQQDVTSKAQDIFEDDIFATEAIKPSQKIREKERTFDSNLFDDNIDIFADLTVKPKEKSKKKVEAKSIFDDDMDDIFSSGIQAKSTKPKSRSSQTVPEPRSEQKVSNIFDDPLNAFGGQ</sequence>
<evidence type="ECO:0000256" key="6">
    <source>
        <dbReference type="ARBA" id="ARBA00022753"/>
    </source>
</evidence>
<evidence type="ECO:0000256" key="5">
    <source>
        <dbReference type="ARBA" id="ARBA00022553"/>
    </source>
</evidence>
<feature type="region of interest" description="Disordered" evidence="9">
    <location>
        <begin position="48"/>
        <end position="69"/>
    </location>
</feature>
<evidence type="ECO:0000256" key="7">
    <source>
        <dbReference type="ARBA" id="ARBA00023136"/>
    </source>
</evidence>
<evidence type="ECO:0000259" key="10">
    <source>
        <dbReference type="Pfam" id="PF15255"/>
    </source>
</evidence>
<dbReference type="Bgee" id="ENSSSCG00000010401">
    <property type="expression patterns" value="Expressed in metanephros cortex and 45 other cell types or tissues"/>
</dbReference>
<feature type="compositionally biased region" description="Basic and acidic residues" evidence="9">
    <location>
        <begin position="446"/>
        <end position="458"/>
    </location>
</feature>
<dbReference type="GO" id="GO:0005886">
    <property type="term" value="C:plasma membrane"/>
    <property type="evidence" value="ECO:0007669"/>
    <property type="project" value="UniProtKB-SubCell"/>
</dbReference>
<keyword evidence="12" id="KW-1185">Reference proteome</keyword>
<name>A0A5G2QYI1_PIG</name>
<feature type="region of interest" description="Disordered" evidence="9">
    <location>
        <begin position="631"/>
        <end position="871"/>
    </location>
</feature>
<evidence type="ECO:0000256" key="4">
    <source>
        <dbReference type="ARBA" id="ARBA00022475"/>
    </source>
</evidence>
<keyword evidence="13" id="KW-1267">Proteomics identification</keyword>
<feature type="region of interest" description="Disordered" evidence="9">
    <location>
        <begin position="363"/>
        <end position="421"/>
    </location>
</feature>
<feature type="compositionally biased region" description="Polar residues" evidence="9">
    <location>
        <begin position="566"/>
        <end position="576"/>
    </location>
</feature>
<dbReference type="InterPro" id="IPR029341">
    <property type="entry name" value="FAM21/CAPZIP"/>
</dbReference>
<feature type="compositionally biased region" description="Basic and acidic residues" evidence="9">
    <location>
        <begin position="855"/>
        <end position="869"/>
    </location>
</feature>
<feature type="compositionally biased region" description="Polar residues" evidence="9">
    <location>
        <begin position="1135"/>
        <end position="1146"/>
    </location>
</feature>
<feature type="compositionally biased region" description="Basic and acidic residues" evidence="9">
    <location>
        <begin position="237"/>
        <end position="251"/>
    </location>
</feature>
<dbReference type="GeneTree" id="ENSGT00940000153997"/>
<feature type="compositionally biased region" description="Low complexity" evidence="9">
    <location>
        <begin position="993"/>
        <end position="1024"/>
    </location>
</feature>
<feature type="compositionally biased region" description="Polar residues" evidence="9">
    <location>
        <begin position="460"/>
        <end position="471"/>
    </location>
</feature>
<dbReference type="GO" id="GO:0031901">
    <property type="term" value="C:early endosome membrane"/>
    <property type="evidence" value="ECO:0007669"/>
    <property type="project" value="UniProtKB-SubCell"/>
</dbReference>
<dbReference type="AlphaFoldDB" id="A0A5G2QYI1"/>
<feature type="compositionally biased region" description="Polar residues" evidence="9">
    <location>
        <begin position="529"/>
        <end position="541"/>
    </location>
</feature>
<feature type="compositionally biased region" description="Acidic residues" evidence="9">
    <location>
        <begin position="210"/>
        <end position="220"/>
    </location>
</feature>
<feature type="compositionally biased region" description="Basic and acidic residues" evidence="9">
    <location>
        <begin position="835"/>
        <end position="847"/>
    </location>
</feature>
<evidence type="ECO:0000256" key="1">
    <source>
        <dbReference type="ARBA" id="ARBA00004146"/>
    </source>
</evidence>
<feature type="region of interest" description="Disordered" evidence="9">
    <location>
        <begin position="143"/>
        <end position="349"/>
    </location>
</feature>
<feature type="compositionally biased region" description="Basic and acidic residues" evidence="9">
    <location>
        <begin position="1125"/>
        <end position="1134"/>
    </location>
</feature>
<feature type="region of interest" description="Disordered" evidence="9">
    <location>
        <begin position="1216"/>
        <end position="1256"/>
    </location>
</feature>
<feature type="compositionally biased region" description="Basic and acidic residues" evidence="9">
    <location>
        <begin position="758"/>
        <end position="772"/>
    </location>
</feature>
<feature type="compositionally biased region" description="Gly residues" evidence="9">
    <location>
        <begin position="300"/>
        <end position="310"/>
    </location>
</feature>
<organism evidence="11 12">
    <name type="scientific">Sus scrofa</name>
    <name type="common">Pig</name>
    <dbReference type="NCBI Taxonomy" id="9823"/>
    <lineage>
        <taxon>Eukaryota</taxon>
        <taxon>Metazoa</taxon>
        <taxon>Chordata</taxon>
        <taxon>Craniata</taxon>
        <taxon>Vertebrata</taxon>
        <taxon>Euteleostomi</taxon>
        <taxon>Mammalia</taxon>
        <taxon>Eutheria</taxon>
        <taxon>Laurasiatheria</taxon>
        <taxon>Artiodactyla</taxon>
        <taxon>Suina</taxon>
        <taxon>Suidae</taxon>
        <taxon>Sus</taxon>
    </lineage>
</organism>
<dbReference type="PANTHER" id="PTHR21669:SF38">
    <property type="entry name" value="WASH COMPLEX SUBUNIT 2A-RELATED"/>
    <property type="match status" value="1"/>
</dbReference>
<feature type="compositionally biased region" description="Acidic residues" evidence="9">
    <location>
        <begin position="164"/>
        <end position="177"/>
    </location>
</feature>
<accession>A0A5G2QYI1</accession>
<reference evidence="11" key="2">
    <citation type="journal article" date="2020" name="Gigascience">
        <title>An improved pig reference genome sequence to enable pig genetics and genomics research.</title>
        <authorList>
            <person name="Warr A."/>
            <person name="Affara N."/>
            <person name="Aken B."/>
            <person name="Beiki H."/>
            <person name="Bickhart D.M."/>
            <person name="Billis K."/>
            <person name="Chow W."/>
            <person name="Eory L."/>
            <person name="Finlayson H.A."/>
            <person name="Flicek P."/>
            <person name="Giron C.G."/>
            <person name="Griffin D.K."/>
            <person name="Hall R."/>
            <person name="Hannum G."/>
            <person name="Hourlier T."/>
            <person name="Howe K."/>
            <person name="Hume D.A."/>
            <person name="Izuogu O."/>
            <person name="Kim K."/>
            <person name="Koren S."/>
            <person name="Liu H."/>
            <person name="Manchanda N."/>
            <person name="Martin F.J."/>
            <person name="Nonneman D.J."/>
            <person name="O'Connor R.E."/>
            <person name="Phillippy A.M."/>
            <person name="Rohrer G.A."/>
            <person name="Rosen B.D."/>
            <person name="Rund L.A."/>
            <person name="Sargent C.A."/>
            <person name="Schook L.B."/>
            <person name="Schroeder S.G."/>
            <person name="Schwartz A.S."/>
            <person name="Skinner B.M."/>
            <person name="Talbot R."/>
            <person name="Tseng E."/>
            <person name="Tuggle C.K."/>
            <person name="Watson M."/>
            <person name="Smith T.P.L."/>
            <person name="Archibald A.L."/>
        </authorList>
    </citation>
    <scope>NUCLEOTIDE SEQUENCE [LARGE SCALE GENOMIC DNA]</scope>
    <source>
        <strain evidence="11">Duroc</strain>
    </source>
</reference>
<proteinExistence type="evidence at protein level"/>
<evidence type="ECO:0000313" key="12">
    <source>
        <dbReference type="Proteomes" id="UP000008227"/>
    </source>
</evidence>
<gene>
    <name evidence="11" type="primary">LOC100522401</name>
</gene>
<evidence type="ECO:0000256" key="9">
    <source>
        <dbReference type="SAM" id="MobiDB-lite"/>
    </source>
</evidence>
<feature type="compositionally biased region" description="Acidic residues" evidence="9">
    <location>
        <begin position="194"/>
        <end position="203"/>
    </location>
</feature>